<dbReference type="Gene3D" id="1.10.260.40">
    <property type="entry name" value="lambda repressor-like DNA-binding domains"/>
    <property type="match status" value="1"/>
</dbReference>
<evidence type="ECO:0000256" key="1">
    <source>
        <dbReference type="ARBA" id="ARBA00023125"/>
    </source>
</evidence>
<gene>
    <name evidence="3" type="ORF">Y919_02720</name>
</gene>
<dbReference type="SUPFAM" id="SSF47413">
    <property type="entry name" value="lambda repressor-like DNA-binding domains"/>
    <property type="match status" value="1"/>
</dbReference>
<dbReference type="Proteomes" id="UP000029622">
    <property type="component" value="Unassembled WGS sequence"/>
</dbReference>
<dbReference type="PANTHER" id="PTHR46558:SF4">
    <property type="entry name" value="DNA-BIDING PHAGE PROTEIN"/>
    <property type="match status" value="1"/>
</dbReference>
<dbReference type="PANTHER" id="PTHR46558">
    <property type="entry name" value="TRACRIPTIONAL REGULATORY PROTEIN-RELATED-RELATED"/>
    <property type="match status" value="1"/>
</dbReference>
<dbReference type="SMART" id="SM00530">
    <property type="entry name" value="HTH_XRE"/>
    <property type="match status" value="1"/>
</dbReference>
<dbReference type="Pfam" id="PF01381">
    <property type="entry name" value="HTH_3"/>
    <property type="match status" value="1"/>
</dbReference>
<protein>
    <recommendedName>
        <fullName evidence="2">HTH cro/C1-type domain-containing protein</fullName>
    </recommendedName>
</protein>
<dbReference type="RefSeq" id="WP_035162146.1">
    <property type="nucleotide sequence ID" value="NZ_AZTB01000007.1"/>
</dbReference>
<evidence type="ECO:0000259" key="2">
    <source>
        <dbReference type="PROSITE" id="PS50943"/>
    </source>
</evidence>
<evidence type="ECO:0000313" key="3">
    <source>
        <dbReference type="EMBL" id="KGG81086.1"/>
    </source>
</evidence>
<dbReference type="AlphaFoldDB" id="A0A096DPD8"/>
<dbReference type="EMBL" id="AZTB01000007">
    <property type="protein sequence ID" value="KGG81086.1"/>
    <property type="molecule type" value="Genomic_DNA"/>
</dbReference>
<feature type="domain" description="HTH cro/C1-type" evidence="2">
    <location>
        <begin position="5"/>
        <end position="59"/>
    </location>
</feature>
<dbReference type="InterPro" id="IPR001387">
    <property type="entry name" value="Cro/C1-type_HTH"/>
</dbReference>
<proteinExistence type="predicted"/>
<sequence>MQKDFKSLRQKTKLTTKEAAKKLGISLSMLYKIEQGHRKPSVDLIQRMSEVYSCSINDIFLALKITNRDNEITDIA</sequence>
<name>A0A096DPD8_9FIRM</name>
<keyword evidence="1" id="KW-0238">DNA-binding</keyword>
<dbReference type="InterPro" id="IPR010982">
    <property type="entry name" value="Lambda_DNA-bd_dom_sf"/>
</dbReference>
<dbReference type="CDD" id="cd00093">
    <property type="entry name" value="HTH_XRE"/>
    <property type="match status" value="1"/>
</dbReference>
<evidence type="ECO:0000313" key="4">
    <source>
        <dbReference type="Proteomes" id="UP000029622"/>
    </source>
</evidence>
<comment type="caution">
    <text evidence="3">The sequence shown here is derived from an EMBL/GenBank/DDBJ whole genome shotgun (WGS) entry which is preliminary data.</text>
</comment>
<organism evidence="3 4">
    <name type="scientific">Caloranaerobacter azorensis H53214</name>
    <dbReference type="NCBI Taxonomy" id="1156417"/>
    <lineage>
        <taxon>Bacteria</taxon>
        <taxon>Bacillati</taxon>
        <taxon>Bacillota</taxon>
        <taxon>Tissierellia</taxon>
        <taxon>Tissierellales</taxon>
        <taxon>Thermohalobacteraceae</taxon>
        <taxon>Caloranaerobacter</taxon>
    </lineage>
</organism>
<accession>A0A096DPD8</accession>
<dbReference type="PROSITE" id="PS50943">
    <property type="entry name" value="HTH_CROC1"/>
    <property type="match status" value="1"/>
</dbReference>
<reference evidence="3 4" key="1">
    <citation type="submission" date="2013-12" db="EMBL/GenBank/DDBJ databases">
        <title>Draft genome sequence of Caloranaerobacter sp. H53214.</title>
        <authorList>
            <person name="Jiang L.J."/>
            <person name="Shao Z.Z."/>
            <person name="Long M.N."/>
        </authorList>
    </citation>
    <scope>NUCLEOTIDE SEQUENCE [LARGE SCALE GENOMIC DNA]</scope>
    <source>
        <strain evidence="3 4">H53214</strain>
    </source>
</reference>
<dbReference type="GO" id="GO:0003677">
    <property type="term" value="F:DNA binding"/>
    <property type="evidence" value="ECO:0007669"/>
    <property type="project" value="UniProtKB-KW"/>
</dbReference>